<proteinExistence type="predicted"/>
<protein>
    <submittedName>
        <fullName evidence="1">Uncharacterized protein</fullName>
    </submittedName>
</protein>
<keyword evidence="2" id="KW-1185">Reference proteome</keyword>
<comment type="caution">
    <text evidence="1">The sequence shown here is derived from an EMBL/GenBank/DDBJ whole genome shotgun (WGS) entry which is preliminary data.</text>
</comment>
<organism evidence="1 2">
    <name type="scientific">Cichorium intybus</name>
    <name type="common">Chicory</name>
    <dbReference type="NCBI Taxonomy" id="13427"/>
    <lineage>
        <taxon>Eukaryota</taxon>
        <taxon>Viridiplantae</taxon>
        <taxon>Streptophyta</taxon>
        <taxon>Embryophyta</taxon>
        <taxon>Tracheophyta</taxon>
        <taxon>Spermatophyta</taxon>
        <taxon>Magnoliopsida</taxon>
        <taxon>eudicotyledons</taxon>
        <taxon>Gunneridae</taxon>
        <taxon>Pentapetalae</taxon>
        <taxon>asterids</taxon>
        <taxon>campanulids</taxon>
        <taxon>Asterales</taxon>
        <taxon>Asteraceae</taxon>
        <taxon>Cichorioideae</taxon>
        <taxon>Cichorieae</taxon>
        <taxon>Cichoriinae</taxon>
        <taxon>Cichorium</taxon>
    </lineage>
</organism>
<accession>A0ACB9CZG6</accession>
<reference evidence="1 2" key="2">
    <citation type="journal article" date="2022" name="Mol. Ecol. Resour.">
        <title>The genomes of chicory, endive, great burdock and yacon provide insights into Asteraceae paleo-polyploidization history and plant inulin production.</title>
        <authorList>
            <person name="Fan W."/>
            <person name="Wang S."/>
            <person name="Wang H."/>
            <person name="Wang A."/>
            <person name="Jiang F."/>
            <person name="Liu H."/>
            <person name="Zhao H."/>
            <person name="Xu D."/>
            <person name="Zhang Y."/>
        </authorList>
    </citation>
    <scope>NUCLEOTIDE SEQUENCE [LARGE SCALE GENOMIC DNA]</scope>
    <source>
        <strain evidence="2">cv. Punajuju</strain>
        <tissue evidence="1">Leaves</tissue>
    </source>
</reference>
<name>A0ACB9CZG6_CICIN</name>
<dbReference type="Proteomes" id="UP001055811">
    <property type="component" value="Linkage Group LG05"/>
</dbReference>
<gene>
    <name evidence="1" type="ORF">L2E82_29997</name>
</gene>
<dbReference type="EMBL" id="CM042013">
    <property type="protein sequence ID" value="KAI3739588.1"/>
    <property type="molecule type" value="Genomic_DNA"/>
</dbReference>
<sequence length="130" mass="14621">MMKASVNREEADQRCFVAVRKRSRSAGLGCKSERRERRSRSTIESVGRNESDNYGSYGGGRWMLRRIQNRIDSICKGMEPDLRRSLQVGFLYAGGRTNGGEKSVPDRGCEGRIGSQRRSDEWELKEGSGG</sequence>
<evidence type="ECO:0000313" key="2">
    <source>
        <dbReference type="Proteomes" id="UP001055811"/>
    </source>
</evidence>
<evidence type="ECO:0000313" key="1">
    <source>
        <dbReference type="EMBL" id="KAI3739588.1"/>
    </source>
</evidence>
<reference evidence="2" key="1">
    <citation type="journal article" date="2022" name="Mol. Ecol. Resour.">
        <title>The genomes of chicory, endive, great burdock and yacon provide insights into Asteraceae palaeo-polyploidization history and plant inulin production.</title>
        <authorList>
            <person name="Fan W."/>
            <person name="Wang S."/>
            <person name="Wang H."/>
            <person name="Wang A."/>
            <person name="Jiang F."/>
            <person name="Liu H."/>
            <person name="Zhao H."/>
            <person name="Xu D."/>
            <person name="Zhang Y."/>
        </authorList>
    </citation>
    <scope>NUCLEOTIDE SEQUENCE [LARGE SCALE GENOMIC DNA]</scope>
    <source>
        <strain evidence="2">cv. Punajuju</strain>
    </source>
</reference>